<evidence type="ECO:0000259" key="4">
    <source>
        <dbReference type="Pfam" id="PF20434"/>
    </source>
</evidence>
<reference evidence="5 6" key="1">
    <citation type="journal article" date="2015" name="Int. J. Syst. Evol. Microbiol.">
        <title>Acinetobacter equi sp. nov. isolated from horse faeces.</title>
        <authorList>
            <person name="Poppel M.T."/>
            <person name="Skiebe E."/>
            <person name="Laue M."/>
            <person name="Bergmann H."/>
            <person name="Ebersberger I."/>
            <person name="Garn T."/>
            <person name="Fruth A."/>
            <person name="Baumgardt S."/>
            <person name="Busse H.J."/>
            <person name="Wilharm G."/>
        </authorList>
    </citation>
    <scope>NUCLEOTIDE SEQUENCE [LARGE SCALE GENOMIC DNA]</scope>
    <source>
        <strain evidence="5 6">114</strain>
    </source>
</reference>
<dbReference type="Proteomes" id="UP000064939">
    <property type="component" value="Chromosome"/>
</dbReference>
<dbReference type="InterPro" id="IPR033140">
    <property type="entry name" value="Lipase_GDXG_put_SER_AS"/>
</dbReference>
<feature type="active site" evidence="3">
    <location>
        <position position="166"/>
    </location>
</feature>
<comment type="similarity">
    <text evidence="1">Belongs to the 'GDXG' lipolytic enzyme family.</text>
</comment>
<evidence type="ECO:0000256" key="2">
    <source>
        <dbReference type="ARBA" id="ARBA00022801"/>
    </source>
</evidence>
<dbReference type="GO" id="GO:0016787">
    <property type="term" value="F:hydrolase activity"/>
    <property type="evidence" value="ECO:0007669"/>
    <property type="project" value="UniProtKB-KW"/>
</dbReference>
<protein>
    <submittedName>
        <fullName evidence="5">Alpha/beta hydrolase</fullName>
    </submittedName>
</protein>
<dbReference type="PANTHER" id="PTHR48081">
    <property type="entry name" value="AB HYDROLASE SUPERFAMILY PROTEIN C4A8.06C"/>
    <property type="match status" value="1"/>
</dbReference>
<keyword evidence="6" id="KW-1185">Reference proteome</keyword>
<dbReference type="Gene3D" id="3.40.50.1820">
    <property type="entry name" value="alpha/beta hydrolase"/>
    <property type="match status" value="1"/>
</dbReference>
<keyword evidence="2 5" id="KW-0378">Hydrolase</keyword>
<accession>A0A0N9VFE1</accession>
<feature type="domain" description="BD-FAE-like" evidence="4">
    <location>
        <begin position="73"/>
        <end position="274"/>
    </location>
</feature>
<dbReference type="PROSITE" id="PS01174">
    <property type="entry name" value="LIPASE_GDXG_SER"/>
    <property type="match status" value="1"/>
</dbReference>
<evidence type="ECO:0000313" key="6">
    <source>
        <dbReference type="Proteomes" id="UP000064939"/>
    </source>
</evidence>
<dbReference type="EMBL" id="CP012808">
    <property type="protein sequence ID" value="ALH96025.1"/>
    <property type="molecule type" value="Genomic_DNA"/>
</dbReference>
<dbReference type="OrthoDB" id="9771666at2"/>
<dbReference type="InterPro" id="IPR049492">
    <property type="entry name" value="BD-FAE-like_dom"/>
</dbReference>
<organism evidence="5 6">
    <name type="scientific">Acinetobacter equi</name>
    <dbReference type="NCBI Taxonomy" id="1324350"/>
    <lineage>
        <taxon>Bacteria</taxon>
        <taxon>Pseudomonadati</taxon>
        <taxon>Pseudomonadota</taxon>
        <taxon>Gammaproteobacteria</taxon>
        <taxon>Moraxellales</taxon>
        <taxon>Moraxellaceae</taxon>
        <taxon>Acinetobacter</taxon>
    </lineage>
</organism>
<dbReference type="SUPFAM" id="SSF53474">
    <property type="entry name" value="alpha/beta-Hydrolases"/>
    <property type="match status" value="1"/>
</dbReference>
<dbReference type="AlphaFoldDB" id="A0A0N9VFE1"/>
<dbReference type="InterPro" id="IPR050300">
    <property type="entry name" value="GDXG_lipolytic_enzyme"/>
</dbReference>
<gene>
    <name evidence="5" type="ORF">AOY20_11055</name>
</gene>
<dbReference type="InterPro" id="IPR029058">
    <property type="entry name" value="AB_hydrolase_fold"/>
</dbReference>
<dbReference type="Pfam" id="PF20434">
    <property type="entry name" value="BD-FAE"/>
    <property type="match status" value="1"/>
</dbReference>
<evidence type="ECO:0000313" key="5">
    <source>
        <dbReference type="EMBL" id="ALH96025.1"/>
    </source>
</evidence>
<proteinExistence type="inferred from homology"/>
<evidence type="ECO:0000256" key="1">
    <source>
        <dbReference type="ARBA" id="ARBA00010515"/>
    </source>
</evidence>
<sequence length="333" mass="38034">MSINKNISIYVFIFSFILMLSGCQTIEQNSRIVAGAFNTATTVQQGFLERNSPTNTVISRNIQYLQDPALHFDLYQAADYEALGDRPTIIWIHGGGWISGSKEHAKGYFKRLADYGYNVVSVEYQFAPKYIYPTQLNQINQLLIYLTKHAEQYHINPNQLYLAGDSAGANLASHYAALATNLEFAKASYFDIQVHKNQIKGLILHCGIYDLENFITKAPDEIKLYEWGIKTLVQAYTGGRKDDLEFLRSISPIQYVTSDYPAVFISSGNRDFLTKTQALPFIEQLKKNQIPVTEVFYPDSKEFLMHEYQFMMSKKASQETLKKTIQFIQNTSQ</sequence>
<evidence type="ECO:0000256" key="3">
    <source>
        <dbReference type="PROSITE-ProRule" id="PRU10038"/>
    </source>
</evidence>
<dbReference type="STRING" id="1324350.AOY20_11055"/>
<dbReference type="RefSeq" id="WP_054581913.1">
    <property type="nucleotide sequence ID" value="NZ_CP012808.1"/>
</dbReference>
<dbReference type="PROSITE" id="PS51257">
    <property type="entry name" value="PROKAR_LIPOPROTEIN"/>
    <property type="match status" value="1"/>
</dbReference>
<name>A0A0N9VFE1_9GAMM</name>
<dbReference type="KEGG" id="aei:AOY20_11055"/>